<keyword evidence="2" id="KW-1133">Transmembrane helix</keyword>
<dbReference type="EMBL" id="UAWL01000006">
    <property type="protein sequence ID" value="SQB98489.1"/>
    <property type="molecule type" value="Genomic_DNA"/>
</dbReference>
<feature type="compositionally biased region" description="Low complexity" evidence="1">
    <location>
        <begin position="223"/>
        <end position="235"/>
    </location>
</feature>
<organism evidence="3 4">
    <name type="scientific">Helicobacter fennelliae</name>
    <dbReference type="NCBI Taxonomy" id="215"/>
    <lineage>
        <taxon>Bacteria</taxon>
        <taxon>Pseudomonadati</taxon>
        <taxon>Campylobacterota</taxon>
        <taxon>Epsilonproteobacteria</taxon>
        <taxon>Campylobacterales</taxon>
        <taxon>Helicobacteraceae</taxon>
        <taxon>Helicobacter</taxon>
    </lineage>
</organism>
<evidence type="ECO:0000256" key="1">
    <source>
        <dbReference type="SAM" id="MobiDB-lite"/>
    </source>
</evidence>
<name>A0A2X3DGG3_9HELI</name>
<dbReference type="AlphaFoldDB" id="A0A2X3DGG3"/>
<proteinExistence type="predicted"/>
<dbReference type="Proteomes" id="UP000250166">
    <property type="component" value="Unassembled WGS sequence"/>
</dbReference>
<evidence type="ECO:0000313" key="4">
    <source>
        <dbReference type="Proteomes" id="UP000250166"/>
    </source>
</evidence>
<gene>
    <name evidence="3" type="ORF">NCTC13102_00948</name>
</gene>
<feature type="transmembrane region" description="Helical" evidence="2">
    <location>
        <begin position="21"/>
        <end position="41"/>
    </location>
</feature>
<accession>A0A2X3DGG3</accession>
<feature type="region of interest" description="Disordered" evidence="1">
    <location>
        <begin position="199"/>
        <end position="235"/>
    </location>
</feature>
<evidence type="ECO:0000256" key="2">
    <source>
        <dbReference type="SAM" id="Phobius"/>
    </source>
</evidence>
<keyword evidence="2" id="KW-0472">Membrane</keyword>
<reference evidence="3 4" key="1">
    <citation type="submission" date="2018-06" db="EMBL/GenBank/DDBJ databases">
        <authorList>
            <consortium name="Pathogen Informatics"/>
            <person name="Doyle S."/>
        </authorList>
    </citation>
    <scope>NUCLEOTIDE SEQUENCE [LARGE SCALE GENOMIC DNA]</scope>
    <source>
        <strain evidence="3 4">NCTC13102</strain>
    </source>
</reference>
<dbReference type="RefSeq" id="WP_023948929.1">
    <property type="nucleotide sequence ID" value="NZ_JAERIV010000003.1"/>
</dbReference>
<sequence length="235" mass="27256">MKHTRIYTFFSPFLSICSLSYALHWFFGVLLVLIVLFLVAFTKDTQAILLQQSQMPLMEFHNFNIYEVNTSFVQTNVKGKKALRYQEYEVAYDMVMSKISDKKTNDKKQPFIEYMYGEEITKVGDVYSFHKGGVYARDDGQSFWSEKGIYNTQDSIFRGSGKFWLMNLSGEMNGLNIIYNQNLQTMQAESIQAKINLASAKQDSTHQDFTHQDSGREQKSAQDKQTTQQKQTQEI</sequence>
<evidence type="ECO:0000313" key="3">
    <source>
        <dbReference type="EMBL" id="SQB98489.1"/>
    </source>
</evidence>
<protein>
    <submittedName>
        <fullName evidence="3">Uncharacterized protein</fullName>
    </submittedName>
</protein>
<feature type="compositionally biased region" description="Basic and acidic residues" evidence="1">
    <location>
        <begin position="203"/>
        <end position="222"/>
    </location>
</feature>
<keyword evidence="2" id="KW-0812">Transmembrane</keyword>